<accession>A0AAW0SUB4</accession>
<organism evidence="2 3">
    <name type="scientific">Scylla paramamosain</name>
    <name type="common">Mud crab</name>
    <dbReference type="NCBI Taxonomy" id="85552"/>
    <lineage>
        <taxon>Eukaryota</taxon>
        <taxon>Metazoa</taxon>
        <taxon>Ecdysozoa</taxon>
        <taxon>Arthropoda</taxon>
        <taxon>Crustacea</taxon>
        <taxon>Multicrustacea</taxon>
        <taxon>Malacostraca</taxon>
        <taxon>Eumalacostraca</taxon>
        <taxon>Eucarida</taxon>
        <taxon>Decapoda</taxon>
        <taxon>Pleocyemata</taxon>
        <taxon>Brachyura</taxon>
        <taxon>Eubrachyura</taxon>
        <taxon>Portunoidea</taxon>
        <taxon>Portunidae</taxon>
        <taxon>Portuninae</taxon>
        <taxon>Scylla</taxon>
    </lineage>
</organism>
<evidence type="ECO:0000313" key="3">
    <source>
        <dbReference type="Proteomes" id="UP001487740"/>
    </source>
</evidence>
<gene>
    <name evidence="2" type="ORF">O3P69_009520</name>
</gene>
<sequence>MSVDIQISSEKSASVTKFQDAEILVPDVRGRVSGPLTTAEYVTPWSRVFPLFIDAAARTDLKAQPARVPPPQTTFDSFPLSPLLLVVLLLFLLASHPLLSLLLLLLLTTRHQPLTR</sequence>
<dbReference type="AlphaFoldDB" id="A0AAW0SUB4"/>
<comment type="caution">
    <text evidence="2">The sequence shown here is derived from an EMBL/GenBank/DDBJ whole genome shotgun (WGS) entry which is preliminary data.</text>
</comment>
<feature type="transmembrane region" description="Helical" evidence="1">
    <location>
        <begin position="83"/>
        <end position="107"/>
    </location>
</feature>
<keyword evidence="1" id="KW-1133">Transmembrane helix</keyword>
<keyword evidence="1" id="KW-0812">Transmembrane</keyword>
<dbReference type="Proteomes" id="UP001487740">
    <property type="component" value="Unassembled WGS sequence"/>
</dbReference>
<dbReference type="EMBL" id="JARAKH010000044">
    <property type="protein sequence ID" value="KAK8378850.1"/>
    <property type="molecule type" value="Genomic_DNA"/>
</dbReference>
<evidence type="ECO:0000313" key="2">
    <source>
        <dbReference type="EMBL" id="KAK8378850.1"/>
    </source>
</evidence>
<protein>
    <submittedName>
        <fullName evidence="2">Uncharacterized protein</fullName>
    </submittedName>
</protein>
<keyword evidence="3" id="KW-1185">Reference proteome</keyword>
<name>A0AAW0SUB4_SCYPA</name>
<evidence type="ECO:0000256" key="1">
    <source>
        <dbReference type="SAM" id="Phobius"/>
    </source>
</evidence>
<reference evidence="2 3" key="1">
    <citation type="submission" date="2023-03" db="EMBL/GenBank/DDBJ databases">
        <title>High-quality genome of Scylla paramamosain provides insights in environmental adaptation.</title>
        <authorList>
            <person name="Zhang L."/>
        </authorList>
    </citation>
    <scope>NUCLEOTIDE SEQUENCE [LARGE SCALE GENOMIC DNA]</scope>
    <source>
        <strain evidence="2">LZ_2023a</strain>
        <tissue evidence="2">Muscle</tissue>
    </source>
</reference>
<proteinExistence type="predicted"/>
<keyword evidence="1" id="KW-0472">Membrane</keyword>